<sequence length="291" mass="32549">MRTSRFAHPIFAAALAGIVAVPTSIFLSSTSFAETIALEKRMVEKCTLTIGRVNRLSCFDQLLETPLEVLSAGEPNPEFVENVNAPAGRLERQAKAMERMRSSGDLNWQFRFGAIGHPAIFRWDEIQEESIPAQPLEQRDGAIPEKAQALQTEEGQQPVVQPGETNVYLSMKALQSVDAGIQEKPAILLLSCVEDITTVALVLNEPHAKRRVPIRVMLRDQRIDNDVWQSAESKRILISPRGLTSIAHINRWAHVDRVQLDVVSDKGSRAYLFDLANLQDMLPPLRKACHW</sequence>
<keyword evidence="2" id="KW-1185">Reference proteome</keyword>
<comment type="caution">
    <text evidence="1">The sequence shown here is derived from an EMBL/GenBank/DDBJ whole genome shotgun (WGS) entry which is preliminary data.</text>
</comment>
<organism evidence="1 2">
    <name type="scientific">Pseudovibrio ascidiaceicola</name>
    <dbReference type="NCBI Taxonomy" id="285279"/>
    <lineage>
        <taxon>Bacteria</taxon>
        <taxon>Pseudomonadati</taxon>
        <taxon>Pseudomonadota</taxon>
        <taxon>Alphaproteobacteria</taxon>
        <taxon>Hyphomicrobiales</taxon>
        <taxon>Stappiaceae</taxon>
        <taxon>Pseudovibrio</taxon>
    </lineage>
</organism>
<dbReference type="InterPro" id="IPR017738">
    <property type="entry name" value="T6SS-assoc_VCA0118"/>
</dbReference>
<protein>
    <submittedName>
        <fullName evidence="1">Type VI secretion system protein VasI</fullName>
    </submittedName>
</protein>
<name>A0A1I4DTQ5_9HYPH</name>
<accession>A0A1I4DTQ5</accession>
<gene>
    <name evidence="1" type="ORF">SAMN04488518_112150</name>
</gene>
<dbReference type="Pfam" id="PF11319">
    <property type="entry name" value="VasI"/>
    <property type="match status" value="1"/>
</dbReference>
<proteinExistence type="predicted"/>
<dbReference type="EMBL" id="FOSK01000012">
    <property type="protein sequence ID" value="SFK96040.1"/>
    <property type="molecule type" value="Genomic_DNA"/>
</dbReference>
<evidence type="ECO:0000313" key="1">
    <source>
        <dbReference type="EMBL" id="SFK96040.1"/>
    </source>
</evidence>
<reference evidence="1 2" key="1">
    <citation type="submission" date="2016-10" db="EMBL/GenBank/DDBJ databases">
        <authorList>
            <person name="Varghese N."/>
            <person name="Submissions S."/>
        </authorList>
    </citation>
    <scope>NUCLEOTIDE SEQUENCE [LARGE SCALE GENOMIC DNA]</scope>
    <source>
        <strain evidence="1 2">DSM 16392</strain>
    </source>
</reference>
<evidence type="ECO:0000313" key="2">
    <source>
        <dbReference type="Proteomes" id="UP000199598"/>
    </source>
</evidence>
<dbReference type="Proteomes" id="UP000199598">
    <property type="component" value="Unassembled WGS sequence"/>
</dbReference>